<dbReference type="PANTHER" id="PTHR44303:SF2">
    <property type="entry name" value="DNAJ HOMOLOG SUBFAMILY C MEMBER 16"/>
    <property type="match status" value="1"/>
</dbReference>
<protein>
    <recommendedName>
        <fullName evidence="5">J domain-containing protein</fullName>
    </recommendedName>
</protein>
<dbReference type="SUPFAM" id="SSF52833">
    <property type="entry name" value="Thioredoxin-like"/>
    <property type="match status" value="1"/>
</dbReference>
<dbReference type="InterPro" id="IPR036869">
    <property type="entry name" value="J_dom_sf"/>
</dbReference>
<evidence type="ECO:0000313" key="4">
    <source>
        <dbReference type="Proteomes" id="UP000054408"/>
    </source>
</evidence>
<feature type="transmembrane region" description="Helical" evidence="1">
    <location>
        <begin position="457"/>
        <end position="487"/>
    </location>
</feature>
<feature type="signal peptide" evidence="2">
    <location>
        <begin position="1"/>
        <end position="18"/>
    </location>
</feature>
<dbReference type="InterPro" id="IPR001623">
    <property type="entry name" value="DnaJ_domain"/>
</dbReference>
<dbReference type="Proteomes" id="UP000054408">
    <property type="component" value="Unassembled WGS sequence"/>
</dbReference>
<dbReference type="Gene3D" id="1.10.287.110">
    <property type="entry name" value="DnaJ domain"/>
    <property type="match status" value="1"/>
</dbReference>
<evidence type="ECO:0000256" key="1">
    <source>
        <dbReference type="SAM" id="Phobius"/>
    </source>
</evidence>
<accession>A0A0L0DQJ2</accession>
<dbReference type="RefSeq" id="XP_013762007.1">
    <property type="nucleotide sequence ID" value="XM_013906553.1"/>
</dbReference>
<dbReference type="Gene3D" id="3.40.30.10">
    <property type="entry name" value="Glutaredoxin"/>
    <property type="match status" value="1"/>
</dbReference>
<dbReference type="AlphaFoldDB" id="A0A0L0DQJ2"/>
<dbReference type="PANTHER" id="PTHR44303">
    <property type="entry name" value="DNAJ HOMOLOG SUBFAMILY C MEMBER 16"/>
    <property type="match status" value="1"/>
</dbReference>
<dbReference type="CDD" id="cd06257">
    <property type="entry name" value="DnaJ"/>
    <property type="match status" value="1"/>
</dbReference>
<dbReference type="STRING" id="461836.A0A0L0DQJ2"/>
<dbReference type="SUPFAM" id="SSF46565">
    <property type="entry name" value="Chaperone J-domain"/>
    <property type="match status" value="1"/>
</dbReference>
<evidence type="ECO:0000256" key="2">
    <source>
        <dbReference type="SAM" id="SignalP"/>
    </source>
</evidence>
<name>A0A0L0DQJ2_THETB</name>
<dbReference type="InterPro" id="IPR052448">
    <property type="entry name" value="DnaJ_C16_autophagy_reg"/>
</dbReference>
<dbReference type="PROSITE" id="PS00636">
    <property type="entry name" value="DNAJ_1"/>
    <property type="match status" value="1"/>
</dbReference>
<dbReference type="EMBL" id="GL349437">
    <property type="protein sequence ID" value="KNC53693.1"/>
    <property type="molecule type" value="Genomic_DNA"/>
</dbReference>
<evidence type="ECO:0000313" key="3">
    <source>
        <dbReference type="EMBL" id="KNC53693.1"/>
    </source>
</evidence>
<keyword evidence="4" id="KW-1185">Reference proteome</keyword>
<keyword evidence="1" id="KW-0472">Membrane</keyword>
<feature type="chain" id="PRO_5005537369" description="J domain-containing protein" evidence="2">
    <location>
        <begin position="19"/>
        <end position="492"/>
    </location>
</feature>
<gene>
    <name evidence="3" type="ORF">AMSG_01404</name>
</gene>
<dbReference type="InterPro" id="IPR018253">
    <property type="entry name" value="DnaJ_domain_CS"/>
</dbReference>
<keyword evidence="1" id="KW-0812">Transmembrane</keyword>
<dbReference type="InterPro" id="IPR036249">
    <property type="entry name" value="Thioredoxin-like_sf"/>
</dbReference>
<keyword evidence="2" id="KW-0732">Signal</keyword>
<proteinExistence type="predicted"/>
<organism evidence="3 4">
    <name type="scientific">Thecamonas trahens ATCC 50062</name>
    <dbReference type="NCBI Taxonomy" id="461836"/>
    <lineage>
        <taxon>Eukaryota</taxon>
        <taxon>Apusozoa</taxon>
        <taxon>Apusomonadida</taxon>
        <taxon>Apusomonadidae</taxon>
        <taxon>Thecamonas</taxon>
    </lineage>
</organism>
<dbReference type="CDD" id="cd02961">
    <property type="entry name" value="PDI_a_family"/>
    <property type="match status" value="1"/>
</dbReference>
<evidence type="ECO:0008006" key="5">
    <source>
        <dbReference type="Google" id="ProtNLM"/>
    </source>
</evidence>
<reference evidence="3 4" key="1">
    <citation type="submission" date="2010-05" db="EMBL/GenBank/DDBJ databases">
        <title>The Genome Sequence of Thecamonas trahens ATCC 50062.</title>
        <authorList>
            <consortium name="The Broad Institute Genome Sequencing Platform"/>
            <person name="Russ C."/>
            <person name="Cuomo C."/>
            <person name="Shea T."/>
            <person name="Young S.K."/>
            <person name="Zeng Q."/>
            <person name="Koehrsen M."/>
            <person name="Haas B."/>
            <person name="Borodovsky M."/>
            <person name="Guigo R."/>
            <person name="Alvarado L."/>
            <person name="Berlin A."/>
            <person name="Bochicchio J."/>
            <person name="Borenstein D."/>
            <person name="Chapman S."/>
            <person name="Chen Z."/>
            <person name="Freedman E."/>
            <person name="Gellesch M."/>
            <person name="Goldberg J."/>
            <person name="Griggs A."/>
            <person name="Gujja S."/>
            <person name="Heilman E."/>
            <person name="Heiman D."/>
            <person name="Hepburn T."/>
            <person name="Howarth C."/>
            <person name="Jen D."/>
            <person name="Larson L."/>
            <person name="Mehta T."/>
            <person name="Park D."/>
            <person name="Pearson M."/>
            <person name="Roberts A."/>
            <person name="Saif S."/>
            <person name="Shenoy N."/>
            <person name="Sisk P."/>
            <person name="Stolte C."/>
            <person name="Sykes S."/>
            <person name="Thomson T."/>
            <person name="Walk T."/>
            <person name="White J."/>
            <person name="Yandava C."/>
            <person name="Burger G."/>
            <person name="Gray M.W."/>
            <person name="Holland P.W.H."/>
            <person name="King N."/>
            <person name="Lang F.B.F."/>
            <person name="Roger A.J."/>
            <person name="Ruiz-Trillo I."/>
            <person name="Lander E."/>
            <person name="Nusbaum C."/>
        </authorList>
    </citation>
    <scope>NUCLEOTIDE SEQUENCE [LARGE SCALE GENOMIC DNA]</scope>
    <source>
        <strain evidence="3 4">ATCC 50062</strain>
    </source>
</reference>
<dbReference type="GeneID" id="25561154"/>
<sequence>MVGIILVVVGTLALLVASRPPQADPYVTLGLDRSATSVDIKRADNARFVAINEAYELLSNSRSRANYDATGDPEVPAYYYGSRSAGAGYGSAGMGASLSSPAVYLTAASYAHVVEGARDPLWVVLLYADHDRASHNAMHAFNKVAISLAGVARFGRVEVSAEWRLARLFRISRVPAILFISEDGHFTRFRGSFSHLRSAILDRLPDTRAPLALDISARASAGAARGAMHKMRAWADRGWAVVALCSSRKKPSPLWRSLAAAHQRTTRFVFISVHARAATDAMDKLGCVPGEQPIVLVASSSKVVPYSGSLARPALEAYFLHDAHAAVPRLSVDVFDVACRTGCLIVNSAAFDNGAGAVLTPPSSFAVLQTSFSANADFVRAVAGSSLSGNAVLYVSTESGVAGLVASGLDSHKATQTVLDVFDGSSLLTSRTYPHGMVPRPAGASASWSIVSVIRSWFSWIAWLIQSIVSTLLTVGVLLLFICPALLGRVRI</sequence>
<keyword evidence="1" id="KW-1133">Transmembrane helix</keyword>